<accession>A0A5N6ZHC0</accession>
<proteinExistence type="predicted"/>
<protein>
    <recommendedName>
        <fullName evidence="2">HNH nuclease domain-containing protein</fullName>
    </recommendedName>
</protein>
<evidence type="ECO:0000259" key="2">
    <source>
        <dbReference type="Pfam" id="PF13391"/>
    </source>
</evidence>
<dbReference type="EMBL" id="ML739033">
    <property type="protein sequence ID" value="KAE8357031.1"/>
    <property type="molecule type" value="Genomic_DNA"/>
</dbReference>
<reference evidence="4" key="1">
    <citation type="submission" date="2019-04" db="EMBL/GenBank/DDBJ databases">
        <title>Friends and foes A comparative genomics studyof 23 Aspergillus species from section Flavi.</title>
        <authorList>
            <consortium name="DOE Joint Genome Institute"/>
            <person name="Kjaerbolling I."/>
            <person name="Vesth T."/>
            <person name="Frisvad J.C."/>
            <person name="Nybo J.L."/>
            <person name="Theobald S."/>
            <person name="Kildgaard S."/>
            <person name="Isbrandt T."/>
            <person name="Kuo A."/>
            <person name="Sato A."/>
            <person name="Lyhne E.K."/>
            <person name="Kogle M.E."/>
            <person name="Wiebenga A."/>
            <person name="Kun R.S."/>
            <person name="Lubbers R.J."/>
            <person name="Makela M.R."/>
            <person name="Barry K."/>
            <person name="Chovatia M."/>
            <person name="Clum A."/>
            <person name="Daum C."/>
            <person name="Haridas S."/>
            <person name="He G."/>
            <person name="LaButti K."/>
            <person name="Lipzen A."/>
            <person name="Mondo S."/>
            <person name="Riley R."/>
            <person name="Salamov A."/>
            <person name="Simmons B.A."/>
            <person name="Magnuson J.K."/>
            <person name="Henrissat B."/>
            <person name="Mortensen U.H."/>
            <person name="Larsen T.O."/>
            <person name="Devries R.P."/>
            <person name="Grigoriev I.V."/>
            <person name="Machida M."/>
            <person name="Baker S.E."/>
            <person name="Andersen M.R."/>
        </authorList>
    </citation>
    <scope>NUCLEOTIDE SEQUENCE [LARGE SCALE GENOMIC DNA]</scope>
    <source>
        <strain evidence="4">CBS 553.77</strain>
    </source>
</reference>
<sequence length="348" mass="39362">MPLPTEYKPTATNDETRRLLHSFFKYLSADGKSNLADDVLGCETDLKLRQLVKNLETGLLFPMKALGGKSVKITQSPRLGVEDSIENFLSMDLESASRNQQKKIRDECLLRENNRCMLTGAYDKENHPPGSAFGPLQATHIIPFSLRAFENDAGRVRSCVIWTNIYRYFPAIRSRLNFTAEDIKNHENAMMLLEPLRGEFGAFHLSFAATTTPNLYQVKTFPEFSSIFSSFLPANRLITFVSHDVRYQLPHPVLLEIHNAIAHILHATGRTEVIEKLQREYEERKCLATGGATDVEMLLAVSSLSLLESADKRNNHKRRPQGGSQETKGKQRAQSSDTEATWKENEHP</sequence>
<evidence type="ECO:0000313" key="4">
    <source>
        <dbReference type="Proteomes" id="UP000327118"/>
    </source>
</evidence>
<dbReference type="InterPro" id="IPR003615">
    <property type="entry name" value="HNH_nuc"/>
</dbReference>
<feature type="compositionally biased region" description="Polar residues" evidence="1">
    <location>
        <begin position="322"/>
        <end position="339"/>
    </location>
</feature>
<gene>
    <name evidence="3" type="ORF">BDV28DRAFT_161781</name>
</gene>
<feature type="region of interest" description="Disordered" evidence="1">
    <location>
        <begin position="310"/>
        <end position="348"/>
    </location>
</feature>
<organism evidence="3 4">
    <name type="scientific">Aspergillus coremiiformis</name>
    <dbReference type="NCBI Taxonomy" id="138285"/>
    <lineage>
        <taxon>Eukaryota</taxon>
        <taxon>Fungi</taxon>
        <taxon>Dikarya</taxon>
        <taxon>Ascomycota</taxon>
        <taxon>Pezizomycotina</taxon>
        <taxon>Eurotiomycetes</taxon>
        <taxon>Eurotiomycetidae</taxon>
        <taxon>Eurotiales</taxon>
        <taxon>Aspergillaceae</taxon>
        <taxon>Aspergillus</taxon>
        <taxon>Aspergillus subgen. Circumdati</taxon>
    </lineage>
</organism>
<dbReference type="Pfam" id="PF13391">
    <property type="entry name" value="HNH_2"/>
    <property type="match status" value="1"/>
</dbReference>
<evidence type="ECO:0000256" key="1">
    <source>
        <dbReference type="SAM" id="MobiDB-lite"/>
    </source>
</evidence>
<dbReference type="OrthoDB" id="2104739at2759"/>
<evidence type="ECO:0000313" key="3">
    <source>
        <dbReference type="EMBL" id="KAE8357031.1"/>
    </source>
</evidence>
<dbReference type="AlphaFoldDB" id="A0A5N6ZHC0"/>
<keyword evidence="4" id="KW-1185">Reference proteome</keyword>
<name>A0A5N6ZHC0_9EURO</name>
<dbReference type="Proteomes" id="UP000327118">
    <property type="component" value="Unassembled WGS sequence"/>
</dbReference>
<feature type="domain" description="HNH nuclease" evidence="2">
    <location>
        <begin position="116"/>
        <end position="207"/>
    </location>
</feature>